<evidence type="ECO:0000313" key="1">
    <source>
        <dbReference type="EMBL" id="OCT97751.1"/>
    </source>
</evidence>
<protein>
    <submittedName>
        <fullName evidence="1">Uncharacterized protein</fullName>
    </submittedName>
</protein>
<reference evidence="2" key="1">
    <citation type="journal article" date="2016" name="Nature">
        <title>Genome evolution in the allotetraploid frog Xenopus laevis.</title>
        <authorList>
            <person name="Session A.M."/>
            <person name="Uno Y."/>
            <person name="Kwon T."/>
            <person name="Chapman J.A."/>
            <person name="Toyoda A."/>
            <person name="Takahashi S."/>
            <person name="Fukui A."/>
            <person name="Hikosaka A."/>
            <person name="Suzuki A."/>
            <person name="Kondo M."/>
            <person name="van Heeringen S.J."/>
            <person name="Quigley I."/>
            <person name="Heinz S."/>
            <person name="Ogino H."/>
            <person name="Ochi H."/>
            <person name="Hellsten U."/>
            <person name="Lyons J.B."/>
            <person name="Simakov O."/>
            <person name="Putnam N."/>
            <person name="Stites J."/>
            <person name="Kuroki Y."/>
            <person name="Tanaka T."/>
            <person name="Michiue T."/>
            <person name="Watanabe M."/>
            <person name="Bogdanovic O."/>
            <person name="Lister R."/>
            <person name="Georgiou G."/>
            <person name="Paranjpe S.S."/>
            <person name="van Kruijsbergen I."/>
            <person name="Shu S."/>
            <person name="Carlson J."/>
            <person name="Kinoshita T."/>
            <person name="Ohta Y."/>
            <person name="Mawaribuchi S."/>
            <person name="Jenkins J."/>
            <person name="Grimwood J."/>
            <person name="Schmutz J."/>
            <person name="Mitros T."/>
            <person name="Mozaffari S.V."/>
            <person name="Suzuki Y."/>
            <person name="Haramoto Y."/>
            <person name="Yamamoto T.S."/>
            <person name="Takagi C."/>
            <person name="Heald R."/>
            <person name="Miller K."/>
            <person name="Haudenschild C."/>
            <person name="Kitzman J."/>
            <person name="Nakayama T."/>
            <person name="Izutsu Y."/>
            <person name="Robert J."/>
            <person name="Fortriede J."/>
            <person name="Burns K."/>
            <person name="Lotay V."/>
            <person name="Karimi K."/>
            <person name="Yasuoka Y."/>
            <person name="Dichmann D.S."/>
            <person name="Flajnik M.F."/>
            <person name="Houston D.W."/>
            <person name="Shendure J."/>
            <person name="DuPasquier L."/>
            <person name="Vize P.D."/>
            <person name="Zorn A.M."/>
            <person name="Ito M."/>
            <person name="Marcotte E.M."/>
            <person name="Wallingford J.B."/>
            <person name="Ito Y."/>
            <person name="Asashima M."/>
            <person name="Ueno N."/>
            <person name="Matsuda Y."/>
            <person name="Veenstra G.J."/>
            <person name="Fujiyama A."/>
            <person name="Harland R.M."/>
            <person name="Taira M."/>
            <person name="Rokhsar D.S."/>
        </authorList>
    </citation>
    <scope>NUCLEOTIDE SEQUENCE [LARGE SCALE GENOMIC DNA]</scope>
    <source>
        <strain evidence="2">J</strain>
    </source>
</reference>
<sequence>MSHMLHPGSMVCTFICRADKLYIHRSSSPINRWIAEPLKDLCPHMCSNSFSCSLRLTSTAAWIKINSGKHFMNRRSLRSHTDGHLVLPSFPCDQFSCVPP</sequence>
<organism evidence="1 2">
    <name type="scientific">Xenopus laevis</name>
    <name type="common">African clawed frog</name>
    <dbReference type="NCBI Taxonomy" id="8355"/>
    <lineage>
        <taxon>Eukaryota</taxon>
        <taxon>Metazoa</taxon>
        <taxon>Chordata</taxon>
        <taxon>Craniata</taxon>
        <taxon>Vertebrata</taxon>
        <taxon>Euteleostomi</taxon>
        <taxon>Amphibia</taxon>
        <taxon>Batrachia</taxon>
        <taxon>Anura</taxon>
        <taxon>Pipoidea</taxon>
        <taxon>Pipidae</taxon>
        <taxon>Xenopodinae</taxon>
        <taxon>Xenopus</taxon>
        <taxon>Xenopus</taxon>
    </lineage>
</organism>
<gene>
    <name evidence="1" type="ORF">XELAEV_18009979mg</name>
</gene>
<dbReference type="EMBL" id="CM004467">
    <property type="protein sequence ID" value="OCT97751.1"/>
    <property type="molecule type" value="Genomic_DNA"/>
</dbReference>
<accession>A0A974DV09</accession>
<dbReference type="Proteomes" id="UP000694892">
    <property type="component" value="Chromosome 1S"/>
</dbReference>
<name>A0A974DV09_XENLA</name>
<dbReference type="AlphaFoldDB" id="A0A974DV09"/>
<evidence type="ECO:0000313" key="2">
    <source>
        <dbReference type="Proteomes" id="UP000694892"/>
    </source>
</evidence>
<proteinExistence type="predicted"/>